<protein>
    <submittedName>
        <fullName evidence="2">Phage tail protein</fullName>
    </submittedName>
</protein>
<dbReference type="Gene3D" id="3.90.1340.10">
    <property type="entry name" value="Phage tail collar domain"/>
    <property type="match status" value="1"/>
</dbReference>
<dbReference type="AlphaFoldDB" id="A0A8J7U5W1"/>
<evidence type="ECO:0000313" key="3">
    <source>
        <dbReference type="Proteomes" id="UP000664417"/>
    </source>
</evidence>
<accession>A0A8J7U5W1</accession>
<evidence type="ECO:0000259" key="1">
    <source>
        <dbReference type="Pfam" id="PF07484"/>
    </source>
</evidence>
<dbReference type="RefSeq" id="WP_207862940.1">
    <property type="nucleotide sequence ID" value="NZ_JAFREP010000046.1"/>
</dbReference>
<sequence>MTEPYLGEIRIFSFNFVPRGWAACNGAILPISQNQSLYSLIGTFYGGDGRTSFALPDLRGRVPVHRGVMFSLGTRTGGETASLTVAEMAAHTHAFNTFKGDADVVANLGGYALADVVPLVGEAPKPYGDAIDAVIMSTATCANAGGGAPHENMQPTTFTNYCIATSGLFPSRN</sequence>
<dbReference type="EMBL" id="JAFREP010000046">
    <property type="protein sequence ID" value="MBO1322968.1"/>
    <property type="molecule type" value="Genomic_DNA"/>
</dbReference>
<dbReference type="InterPro" id="IPR011083">
    <property type="entry name" value="Phage_tail_collar_dom"/>
</dbReference>
<feature type="domain" description="Phage tail collar" evidence="1">
    <location>
        <begin position="7"/>
        <end position="63"/>
    </location>
</feature>
<comment type="caution">
    <text evidence="2">The sequence shown here is derived from an EMBL/GenBank/DDBJ whole genome shotgun (WGS) entry which is preliminary data.</text>
</comment>
<evidence type="ECO:0000313" key="2">
    <source>
        <dbReference type="EMBL" id="MBO1322968.1"/>
    </source>
</evidence>
<dbReference type="Pfam" id="PF07484">
    <property type="entry name" value="Collar"/>
    <property type="match status" value="1"/>
</dbReference>
<dbReference type="InterPro" id="IPR037053">
    <property type="entry name" value="Phage_tail_collar_dom_sf"/>
</dbReference>
<proteinExistence type="predicted"/>
<dbReference type="Proteomes" id="UP000664417">
    <property type="component" value="Unassembled WGS sequence"/>
</dbReference>
<dbReference type="SUPFAM" id="SSF88874">
    <property type="entry name" value="Receptor-binding domain of short tail fibre protein gp12"/>
    <property type="match status" value="1"/>
</dbReference>
<name>A0A8J7U5W1_9BACT</name>
<gene>
    <name evidence="2" type="ORF">J3U88_31170</name>
</gene>
<organism evidence="2 3">
    <name type="scientific">Acanthopleuribacter pedis</name>
    <dbReference type="NCBI Taxonomy" id="442870"/>
    <lineage>
        <taxon>Bacteria</taxon>
        <taxon>Pseudomonadati</taxon>
        <taxon>Acidobacteriota</taxon>
        <taxon>Holophagae</taxon>
        <taxon>Acanthopleuribacterales</taxon>
        <taxon>Acanthopleuribacteraceae</taxon>
        <taxon>Acanthopleuribacter</taxon>
    </lineage>
</organism>
<reference evidence="2" key="1">
    <citation type="submission" date="2021-03" db="EMBL/GenBank/DDBJ databases">
        <authorList>
            <person name="Wang G."/>
        </authorList>
    </citation>
    <scope>NUCLEOTIDE SEQUENCE</scope>
    <source>
        <strain evidence="2">KCTC 12899</strain>
    </source>
</reference>
<keyword evidence="3" id="KW-1185">Reference proteome</keyword>